<proteinExistence type="predicted"/>
<evidence type="ECO:0000259" key="2">
    <source>
        <dbReference type="Pfam" id="PF13586"/>
    </source>
</evidence>
<name>X0T6V8_9ZZZZ</name>
<sequence>MTAENAEELKQEKRVVQQDEIGRIPIEDKFGQGKRRFSLARVMAKLTGTSETVIMVAFMVMNLEKILSSGLYFLLHILQKLLSARQECCNHAHGLHWTQKVRITMPGADIINC</sequence>
<organism evidence="3">
    <name type="scientific">marine sediment metagenome</name>
    <dbReference type="NCBI Taxonomy" id="412755"/>
    <lineage>
        <taxon>unclassified sequences</taxon>
        <taxon>metagenomes</taxon>
        <taxon>ecological metagenomes</taxon>
    </lineage>
</organism>
<keyword evidence="1" id="KW-0472">Membrane</keyword>
<gene>
    <name evidence="3" type="ORF">S01H1_06845</name>
</gene>
<evidence type="ECO:0000256" key="1">
    <source>
        <dbReference type="SAM" id="Phobius"/>
    </source>
</evidence>
<dbReference type="Pfam" id="PF13586">
    <property type="entry name" value="DDE_Tnp_1_2"/>
    <property type="match status" value="1"/>
</dbReference>
<comment type="caution">
    <text evidence="3">The sequence shown here is derived from an EMBL/GenBank/DDBJ whole genome shotgun (WGS) entry which is preliminary data.</text>
</comment>
<accession>X0T6V8</accession>
<feature type="domain" description="Transposase DDE" evidence="2">
    <location>
        <begin position="10"/>
        <end position="64"/>
    </location>
</feature>
<feature type="transmembrane region" description="Helical" evidence="1">
    <location>
        <begin position="53"/>
        <end position="75"/>
    </location>
</feature>
<dbReference type="EMBL" id="BARS01003529">
    <property type="protein sequence ID" value="GAF83917.1"/>
    <property type="molecule type" value="Genomic_DNA"/>
</dbReference>
<dbReference type="AlphaFoldDB" id="X0T6V8"/>
<protein>
    <recommendedName>
        <fullName evidence="2">Transposase DDE domain-containing protein</fullName>
    </recommendedName>
</protein>
<reference evidence="3" key="1">
    <citation type="journal article" date="2014" name="Front. Microbiol.">
        <title>High frequency of phylogenetically diverse reductive dehalogenase-homologous genes in deep subseafloor sedimentary metagenomes.</title>
        <authorList>
            <person name="Kawai M."/>
            <person name="Futagami T."/>
            <person name="Toyoda A."/>
            <person name="Takaki Y."/>
            <person name="Nishi S."/>
            <person name="Hori S."/>
            <person name="Arai W."/>
            <person name="Tsubouchi T."/>
            <person name="Morono Y."/>
            <person name="Uchiyama I."/>
            <person name="Ito T."/>
            <person name="Fujiyama A."/>
            <person name="Inagaki F."/>
            <person name="Takami H."/>
        </authorList>
    </citation>
    <scope>NUCLEOTIDE SEQUENCE</scope>
    <source>
        <strain evidence="3">Expedition CK06-06</strain>
    </source>
</reference>
<dbReference type="InterPro" id="IPR025668">
    <property type="entry name" value="Tnp_DDE_dom"/>
</dbReference>
<keyword evidence="1" id="KW-0812">Transmembrane</keyword>
<keyword evidence="1" id="KW-1133">Transmembrane helix</keyword>
<evidence type="ECO:0000313" key="3">
    <source>
        <dbReference type="EMBL" id="GAF83917.1"/>
    </source>
</evidence>